<accession>A0A5J5BNT3</accession>
<dbReference type="InterPro" id="IPR045344">
    <property type="entry name" value="C-JID"/>
</dbReference>
<name>A0A5J5BNT3_9ASTE</name>
<proteinExistence type="predicted"/>
<evidence type="ECO:0000313" key="5">
    <source>
        <dbReference type="Proteomes" id="UP000325577"/>
    </source>
</evidence>
<evidence type="ECO:0000313" key="4">
    <source>
        <dbReference type="EMBL" id="KAA8544448.1"/>
    </source>
</evidence>
<sequence length="190" mass="21794">MGFTKRRKWAIEWVLLSGSNIPDWFSYKIEGSSVSLWVDQRSCSKLKEIAICAVLELELEGSSVDLRDFCIQIDVKVNGYTKVLRFQTDSNEVSDDVILFGKTLYELGPSTPIHDRCYIEASIQTDDNYYSVKKCGIHLIMEKEEEDPPVRCVQRILSSNRTAISSSNNNIISARRIKNVYSRKRKCEIV</sequence>
<dbReference type="Proteomes" id="UP000325577">
    <property type="component" value="Linkage Group LG11"/>
</dbReference>
<protein>
    <recommendedName>
        <fullName evidence="3">C-JID domain-containing protein</fullName>
    </recommendedName>
</protein>
<evidence type="ECO:0000256" key="2">
    <source>
        <dbReference type="ARBA" id="ARBA00022737"/>
    </source>
</evidence>
<organism evidence="4 5">
    <name type="scientific">Nyssa sinensis</name>
    <dbReference type="NCBI Taxonomy" id="561372"/>
    <lineage>
        <taxon>Eukaryota</taxon>
        <taxon>Viridiplantae</taxon>
        <taxon>Streptophyta</taxon>
        <taxon>Embryophyta</taxon>
        <taxon>Tracheophyta</taxon>
        <taxon>Spermatophyta</taxon>
        <taxon>Magnoliopsida</taxon>
        <taxon>eudicotyledons</taxon>
        <taxon>Gunneridae</taxon>
        <taxon>Pentapetalae</taxon>
        <taxon>asterids</taxon>
        <taxon>Cornales</taxon>
        <taxon>Nyssaceae</taxon>
        <taxon>Nyssa</taxon>
    </lineage>
</organism>
<evidence type="ECO:0000259" key="3">
    <source>
        <dbReference type="Pfam" id="PF20160"/>
    </source>
</evidence>
<keyword evidence="5" id="KW-1185">Reference proteome</keyword>
<reference evidence="4 5" key="1">
    <citation type="submission" date="2019-09" db="EMBL/GenBank/DDBJ databases">
        <title>A chromosome-level genome assembly of the Chinese tupelo Nyssa sinensis.</title>
        <authorList>
            <person name="Yang X."/>
            <person name="Kang M."/>
            <person name="Yang Y."/>
            <person name="Xiong H."/>
            <person name="Wang M."/>
            <person name="Zhang Z."/>
            <person name="Wang Z."/>
            <person name="Wu H."/>
            <person name="Ma T."/>
            <person name="Liu J."/>
            <person name="Xi Z."/>
        </authorList>
    </citation>
    <scope>NUCLEOTIDE SEQUENCE [LARGE SCALE GENOMIC DNA]</scope>
    <source>
        <strain evidence="4">J267</strain>
        <tissue evidence="4">Leaf</tissue>
    </source>
</reference>
<keyword evidence="2" id="KW-0677">Repeat</keyword>
<feature type="domain" description="C-JID" evidence="3">
    <location>
        <begin position="16"/>
        <end position="145"/>
    </location>
</feature>
<dbReference type="Pfam" id="PF20160">
    <property type="entry name" value="C-JID"/>
    <property type="match status" value="1"/>
</dbReference>
<keyword evidence="1" id="KW-0433">Leucine-rich repeat</keyword>
<gene>
    <name evidence="4" type="ORF">F0562_022512</name>
</gene>
<evidence type="ECO:0000256" key="1">
    <source>
        <dbReference type="ARBA" id="ARBA00022614"/>
    </source>
</evidence>
<dbReference type="AlphaFoldDB" id="A0A5J5BNT3"/>
<dbReference type="EMBL" id="CM018034">
    <property type="protein sequence ID" value="KAA8544448.1"/>
    <property type="molecule type" value="Genomic_DNA"/>
</dbReference>